<dbReference type="RefSeq" id="WP_143777037.1">
    <property type="nucleotide sequence ID" value="NZ_VKKU01000002.1"/>
</dbReference>
<sequence length="93" mass="10628">MALSKAPVFTSLTRPHMFAGVTYSFFVINGVISTEAFLITRSFWALGVALIVHVIGYLACLREPRFFDLWITKVSRTPRVKNWKRWGCNSYAP</sequence>
<dbReference type="OrthoDB" id="5638399at2"/>
<name>A0A553WAU4_9SPHN</name>
<comment type="subcellular location">
    <subcellularLocation>
        <location evidence="1">Membrane</location>
    </subcellularLocation>
</comment>
<gene>
    <name evidence="6" type="ORF">FOM92_11660</name>
</gene>
<dbReference type="AlphaFoldDB" id="A0A553WAU4"/>
<feature type="transmembrane region" description="Helical" evidence="5">
    <location>
        <begin position="12"/>
        <end position="32"/>
    </location>
</feature>
<keyword evidence="3 5" id="KW-1133">Transmembrane helix</keyword>
<dbReference type="Proteomes" id="UP000320160">
    <property type="component" value="Unassembled WGS sequence"/>
</dbReference>
<protein>
    <submittedName>
        <fullName evidence="6">Type VI secretion protein</fullName>
    </submittedName>
</protein>
<evidence type="ECO:0000256" key="1">
    <source>
        <dbReference type="ARBA" id="ARBA00004370"/>
    </source>
</evidence>
<accession>A0A553WAU4</accession>
<reference evidence="6 7" key="1">
    <citation type="submission" date="2019-07" db="EMBL/GenBank/DDBJ databases">
        <authorList>
            <person name="Park M."/>
        </authorList>
    </citation>
    <scope>NUCLEOTIDE SEQUENCE [LARGE SCALE GENOMIC DNA]</scope>
    <source>
        <strain evidence="6 7">KCTC32445</strain>
    </source>
</reference>
<evidence type="ECO:0000256" key="2">
    <source>
        <dbReference type="ARBA" id="ARBA00022692"/>
    </source>
</evidence>
<evidence type="ECO:0000256" key="5">
    <source>
        <dbReference type="SAM" id="Phobius"/>
    </source>
</evidence>
<dbReference type="EMBL" id="VKKU01000002">
    <property type="protein sequence ID" value="TSB01817.1"/>
    <property type="molecule type" value="Genomic_DNA"/>
</dbReference>
<evidence type="ECO:0000256" key="3">
    <source>
        <dbReference type="ARBA" id="ARBA00022989"/>
    </source>
</evidence>
<proteinExistence type="predicted"/>
<keyword evidence="2 5" id="KW-0812">Transmembrane</keyword>
<organism evidence="6 7">
    <name type="scientific">Sphingorhabdus contaminans</name>
    <dbReference type="NCBI Taxonomy" id="1343899"/>
    <lineage>
        <taxon>Bacteria</taxon>
        <taxon>Pseudomonadati</taxon>
        <taxon>Pseudomonadota</taxon>
        <taxon>Alphaproteobacteria</taxon>
        <taxon>Sphingomonadales</taxon>
        <taxon>Sphingomonadaceae</taxon>
        <taxon>Sphingorhabdus</taxon>
    </lineage>
</organism>
<feature type="transmembrane region" description="Helical" evidence="5">
    <location>
        <begin position="38"/>
        <end position="60"/>
    </location>
</feature>
<dbReference type="GO" id="GO:0016020">
    <property type="term" value="C:membrane"/>
    <property type="evidence" value="ECO:0007669"/>
    <property type="project" value="UniProtKB-SubCell"/>
</dbReference>
<evidence type="ECO:0000313" key="7">
    <source>
        <dbReference type="Proteomes" id="UP000320160"/>
    </source>
</evidence>
<evidence type="ECO:0000313" key="6">
    <source>
        <dbReference type="EMBL" id="TSB01817.1"/>
    </source>
</evidence>
<dbReference type="Pfam" id="PF05101">
    <property type="entry name" value="VirB3"/>
    <property type="match status" value="1"/>
</dbReference>
<keyword evidence="4 5" id="KW-0472">Membrane</keyword>
<evidence type="ECO:0000256" key="4">
    <source>
        <dbReference type="ARBA" id="ARBA00023136"/>
    </source>
</evidence>
<comment type="caution">
    <text evidence="6">The sequence shown here is derived from an EMBL/GenBank/DDBJ whole genome shotgun (WGS) entry which is preliminary data.</text>
</comment>
<dbReference type="InterPro" id="IPR007792">
    <property type="entry name" value="T4SS_VirB3/TrbD/AvhB"/>
</dbReference>
<keyword evidence="7" id="KW-1185">Reference proteome</keyword>